<dbReference type="SUPFAM" id="SSF52058">
    <property type="entry name" value="L domain-like"/>
    <property type="match status" value="1"/>
</dbReference>
<comment type="caution">
    <text evidence="2">The sequence shown here is derived from an EMBL/GenBank/DDBJ whole genome shotgun (WGS) entry which is preliminary data.</text>
</comment>
<dbReference type="Gene3D" id="2.120.10.30">
    <property type="entry name" value="TolB, C-terminal domain"/>
    <property type="match status" value="2"/>
</dbReference>
<dbReference type="EMBL" id="VXRY01000447">
    <property type="protein sequence ID" value="MXY34598.1"/>
    <property type="molecule type" value="Genomic_DNA"/>
</dbReference>
<proteinExistence type="inferred from homology"/>
<dbReference type="SUPFAM" id="SSF69304">
    <property type="entry name" value="Tricorn protease N-terminal domain"/>
    <property type="match status" value="1"/>
</dbReference>
<dbReference type="InterPro" id="IPR001611">
    <property type="entry name" value="Leu-rich_rpt"/>
</dbReference>
<evidence type="ECO:0000313" key="2">
    <source>
        <dbReference type="EMBL" id="MXY34598.1"/>
    </source>
</evidence>
<reference evidence="2" key="1">
    <citation type="submission" date="2019-09" db="EMBL/GenBank/DDBJ databases">
        <title>Characterisation of the sponge microbiome using genome-centric metagenomics.</title>
        <authorList>
            <person name="Engelberts J.P."/>
            <person name="Robbins S.J."/>
            <person name="De Goeij J.M."/>
            <person name="Aranda M."/>
            <person name="Bell S.C."/>
            <person name="Webster N.S."/>
        </authorList>
    </citation>
    <scope>NUCLEOTIDE SEQUENCE</scope>
    <source>
        <strain evidence="2">SB0664_bin_43</strain>
    </source>
</reference>
<evidence type="ECO:0008006" key="3">
    <source>
        <dbReference type="Google" id="ProtNLM"/>
    </source>
</evidence>
<dbReference type="PANTHER" id="PTHR36842:SF1">
    <property type="entry name" value="PROTEIN TOLB"/>
    <property type="match status" value="1"/>
</dbReference>
<dbReference type="AlphaFoldDB" id="A0A6B0Y1J8"/>
<dbReference type="PROSITE" id="PS51450">
    <property type="entry name" value="LRR"/>
    <property type="match status" value="2"/>
</dbReference>
<accession>A0A6B0Y1J8</accession>
<dbReference type="Pfam" id="PF07676">
    <property type="entry name" value="PD40"/>
    <property type="match status" value="5"/>
</dbReference>
<dbReference type="InterPro" id="IPR011042">
    <property type="entry name" value="6-blade_b-propeller_TolB-like"/>
</dbReference>
<name>A0A6B0Y1J8_9RHOB</name>
<organism evidence="2">
    <name type="scientific">Boseongicola sp. SB0664_bin_43</name>
    <dbReference type="NCBI Taxonomy" id="2604844"/>
    <lineage>
        <taxon>Bacteria</taxon>
        <taxon>Pseudomonadati</taxon>
        <taxon>Pseudomonadota</taxon>
        <taxon>Alphaproteobacteria</taxon>
        <taxon>Rhodobacterales</taxon>
        <taxon>Paracoccaceae</taxon>
        <taxon>Boseongicola</taxon>
    </lineage>
</organism>
<dbReference type="PANTHER" id="PTHR36842">
    <property type="entry name" value="PROTEIN TOLB HOMOLOG"/>
    <property type="match status" value="1"/>
</dbReference>
<dbReference type="InterPro" id="IPR011659">
    <property type="entry name" value="WD40"/>
</dbReference>
<comment type="similarity">
    <text evidence="1">Belongs to the TolB family.</text>
</comment>
<dbReference type="InterPro" id="IPR032675">
    <property type="entry name" value="LRR_dom_sf"/>
</dbReference>
<sequence length="418" mass="45595">MALSANGRGIADLRGIEELTELEALELAHNEIRDLSPLAELRQLRFLDLAHNAVQDLAAILELDSLHSVDLLGNPLSGAAAKAQITALRNRGVTVRVLTPDAGVVTPDDRVVSLGERQIVFSSNRRTEAHYLRGLEVYSLDLETGEVVNLSAELAAVPFADGSRPDTTELFSLAHRIAREGEKPTLSPDRTRVAFVSYRDGNYEIYVMGADGSAPTNITQHDAWDSSPAWSPDGRRIAFVSDRNGDRYNGDIFLMNADGTGVEQLTFEPGNGAGQLAWSPDGSSIAFVSGRDGPLAIFAIELASGDIRRVSNNDLSVSSPSWSPDGAWIAYIESEDELDESSHVWVMAADGNEARQLTFGNFWEQSPTWSPDGTHIAFGRLVDAETRYDIYMVPLDGGAEERVTDDPYDDMDPSWTPF</sequence>
<evidence type="ECO:0000256" key="1">
    <source>
        <dbReference type="ARBA" id="ARBA00009820"/>
    </source>
</evidence>
<gene>
    <name evidence="2" type="ORF">F4Y60_11035</name>
</gene>
<dbReference type="Gene3D" id="3.80.10.10">
    <property type="entry name" value="Ribonuclease Inhibitor"/>
    <property type="match status" value="1"/>
</dbReference>
<protein>
    <recommendedName>
        <fullName evidence="3">DUF5050 domain-containing protein</fullName>
    </recommendedName>
</protein>